<dbReference type="PROSITE" id="PS50181">
    <property type="entry name" value="FBOX"/>
    <property type="match status" value="1"/>
</dbReference>
<evidence type="ECO:0000313" key="3">
    <source>
        <dbReference type="Proteomes" id="UP000313359"/>
    </source>
</evidence>
<name>A0A5C2S258_9APHY</name>
<sequence>MLPLPFDIIHTLFSFTTIRDLVNFCSTCKALHQHLANDSLWKKLCAPYGLRDFTYFGGLSPFTIYTKLIHPYAPILGLWANDHPFRSNVLEFKLISGDEEEQGGIVGEVWSFSAHADRNPIPPSYIRATKISFESDPGEEEVGQPAYGDGTAEADASVRIFCYSDPSTPSIRHPARLSVRAETKTRARIQFYRRVVSLPEFPMPSSHWCDETSRLPRLPEEPESQLNQSSIIQIYPAARLPLIWVEPSSVRKPPAMSIRCLRPNPENCPWAALHVPTIPFESLDPRPPRYYPLRRTILPGVDPRSSNWSLQNMEGLWYGSFGIDGTELLYLTTMDSNGIAHLVATKITGDVHIPRGYTSWTLHTLEEGGILADAVRHHWAMSLQAASIVADTAVLSPARILTGKGCMASPGFKDVDAMLITGGVINADELQIAWPHAFRTFWRYKGRDVASNLDMGHDDTTSSGA</sequence>
<feature type="domain" description="F-box" evidence="1">
    <location>
        <begin position="1"/>
        <end position="44"/>
    </location>
</feature>
<accession>A0A5C2S258</accession>
<dbReference type="Pfam" id="PF12014">
    <property type="entry name" value="Cyclin_D1_bind"/>
    <property type="match status" value="1"/>
</dbReference>
<dbReference type="OrthoDB" id="722566at2759"/>
<evidence type="ECO:0000259" key="1">
    <source>
        <dbReference type="PROSITE" id="PS50181"/>
    </source>
</evidence>
<dbReference type="Proteomes" id="UP000313359">
    <property type="component" value="Unassembled WGS sequence"/>
</dbReference>
<dbReference type="UniPathway" id="UPA00143"/>
<proteinExistence type="predicted"/>
<protein>
    <recommendedName>
        <fullName evidence="1">F-box domain-containing protein</fullName>
    </recommendedName>
</protein>
<dbReference type="GO" id="GO:0016567">
    <property type="term" value="P:protein ubiquitination"/>
    <property type="evidence" value="ECO:0007669"/>
    <property type="project" value="UniProtKB-UniPathway"/>
</dbReference>
<dbReference type="SUPFAM" id="SSF81383">
    <property type="entry name" value="F-box domain"/>
    <property type="match status" value="1"/>
</dbReference>
<dbReference type="InterPro" id="IPR036047">
    <property type="entry name" value="F-box-like_dom_sf"/>
</dbReference>
<dbReference type="Gene3D" id="1.20.1280.50">
    <property type="match status" value="1"/>
</dbReference>
<dbReference type="STRING" id="1328759.A0A5C2S258"/>
<gene>
    <name evidence="2" type="ORF">L227DRAFT_506511</name>
</gene>
<dbReference type="EMBL" id="ML122280">
    <property type="protein sequence ID" value="RPD57507.1"/>
    <property type="molecule type" value="Genomic_DNA"/>
</dbReference>
<dbReference type="AlphaFoldDB" id="A0A5C2S258"/>
<evidence type="ECO:0000313" key="2">
    <source>
        <dbReference type="EMBL" id="RPD57507.1"/>
    </source>
</evidence>
<dbReference type="Pfam" id="PF12937">
    <property type="entry name" value="F-box-like"/>
    <property type="match status" value="1"/>
</dbReference>
<reference evidence="2" key="1">
    <citation type="journal article" date="2018" name="Genome Biol. Evol.">
        <title>Genomics and development of Lentinus tigrinus, a white-rot wood-decaying mushroom with dimorphic fruiting bodies.</title>
        <authorList>
            <person name="Wu B."/>
            <person name="Xu Z."/>
            <person name="Knudson A."/>
            <person name="Carlson A."/>
            <person name="Chen N."/>
            <person name="Kovaka S."/>
            <person name="LaButti K."/>
            <person name="Lipzen A."/>
            <person name="Pennachio C."/>
            <person name="Riley R."/>
            <person name="Schakwitz W."/>
            <person name="Umezawa K."/>
            <person name="Ohm R.A."/>
            <person name="Grigoriev I.V."/>
            <person name="Nagy L.G."/>
            <person name="Gibbons J."/>
            <person name="Hibbett D."/>
        </authorList>
    </citation>
    <scope>NUCLEOTIDE SEQUENCE [LARGE SCALE GENOMIC DNA]</scope>
    <source>
        <strain evidence="2">ALCF2SS1-6</strain>
    </source>
</reference>
<organism evidence="2 3">
    <name type="scientific">Lentinus tigrinus ALCF2SS1-6</name>
    <dbReference type="NCBI Taxonomy" id="1328759"/>
    <lineage>
        <taxon>Eukaryota</taxon>
        <taxon>Fungi</taxon>
        <taxon>Dikarya</taxon>
        <taxon>Basidiomycota</taxon>
        <taxon>Agaricomycotina</taxon>
        <taxon>Agaricomycetes</taxon>
        <taxon>Polyporales</taxon>
        <taxon>Polyporaceae</taxon>
        <taxon>Lentinus</taxon>
    </lineage>
</organism>
<dbReference type="InterPro" id="IPR001810">
    <property type="entry name" value="F-box_dom"/>
</dbReference>
<keyword evidence="3" id="KW-1185">Reference proteome</keyword>